<evidence type="ECO:0000256" key="1">
    <source>
        <dbReference type="SAM" id="SignalP"/>
    </source>
</evidence>
<name>A0A502D2F1_9MICO</name>
<feature type="chain" id="PRO_5039531248" evidence="1">
    <location>
        <begin position="21"/>
        <end position="464"/>
    </location>
</feature>
<feature type="signal peptide" evidence="1">
    <location>
        <begin position="1"/>
        <end position="20"/>
    </location>
</feature>
<accession>A0A502D2F1</accession>
<gene>
    <name evidence="2" type="ORF">EAH86_01760</name>
</gene>
<comment type="caution">
    <text evidence="2">The sequence shown here is derived from an EMBL/GenBank/DDBJ whole genome shotgun (WGS) entry which is preliminary data.</text>
</comment>
<dbReference type="RefSeq" id="WP_140736897.1">
    <property type="nucleotide sequence ID" value="NZ_RCZM01000001.1"/>
</dbReference>
<proteinExistence type="predicted"/>
<sequence>MTPHRLAVGLLASVTLLVTAVIGADAASAVPTVVSATTADDATGTYYPLASTRLLDTRTTNGGHNSPLGAGTANTFDLAVGGRGGVPAADVSAVVLNVTGIGPTRATHLRIYPAGQTLPTASTLNLPLGGTRANLVTVPLGTGGKVSVYNDAGLVNVAVDVLGYYAASDAIRPTKGMGHQFYLVDPTRIFDSRTDGGALFPGEEVVLGADFDEVTNPTVRALAMNITVVTPTAPGYVVAWNGALPVPTASNLNFVKGQVVPNMAIVPTQPDPNDGVPLFTFKNASKGTTHVLIDIVGVYEAGQPTGLRYRPLPPTRILDTRNATGTVKSPLGAAETRSFTAPGSVAGDATWALVANTVAVAPTAATFLTVWEDDAAVPRPAASNLNASPGEVVANATITPMGAGNKYKIYNNKGLTNTVMDVTGSFEEFTPAAIAGAQKSLGADAAGTTVTVAHGPSAKVARGR</sequence>
<dbReference type="OrthoDB" id="4855196at2"/>
<dbReference type="AlphaFoldDB" id="A0A502D2F1"/>
<reference evidence="2 3" key="1">
    <citation type="journal article" date="2019" name="Environ. Microbiol.">
        <title>Species interactions and distinct microbial communities in high Arctic permafrost affected cryosols are associated with the CH4 and CO2 gas fluxes.</title>
        <authorList>
            <person name="Altshuler I."/>
            <person name="Hamel J."/>
            <person name="Turney S."/>
            <person name="Magnuson E."/>
            <person name="Levesque R."/>
            <person name="Greer C."/>
            <person name="Whyte L.G."/>
        </authorList>
    </citation>
    <scope>NUCLEOTIDE SEQUENCE [LARGE SCALE GENOMIC DNA]</scope>
    <source>
        <strain evidence="2 3">S9.3A</strain>
    </source>
</reference>
<evidence type="ECO:0000313" key="3">
    <source>
        <dbReference type="Proteomes" id="UP000317722"/>
    </source>
</evidence>
<organism evidence="2 3">
    <name type="scientific">Pedococcus bigeumensis</name>
    <dbReference type="NCBI Taxonomy" id="433644"/>
    <lineage>
        <taxon>Bacteria</taxon>
        <taxon>Bacillati</taxon>
        <taxon>Actinomycetota</taxon>
        <taxon>Actinomycetes</taxon>
        <taxon>Micrococcales</taxon>
        <taxon>Intrasporangiaceae</taxon>
        <taxon>Pedococcus</taxon>
    </lineage>
</organism>
<dbReference type="Proteomes" id="UP000317722">
    <property type="component" value="Unassembled WGS sequence"/>
</dbReference>
<dbReference type="EMBL" id="RCZM01000001">
    <property type="protein sequence ID" value="TPG19253.1"/>
    <property type="molecule type" value="Genomic_DNA"/>
</dbReference>
<protein>
    <submittedName>
        <fullName evidence="2">Uncharacterized protein</fullName>
    </submittedName>
</protein>
<keyword evidence="1" id="KW-0732">Signal</keyword>
<keyword evidence="3" id="KW-1185">Reference proteome</keyword>
<evidence type="ECO:0000313" key="2">
    <source>
        <dbReference type="EMBL" id="TPG19253.1"/>
    </source>
</evidence>